<dbReference type="AlphaFoldDB" id="A0A072PA65"/>
<keyword evidence="4" id="KW-0067">ATP-binding</keyword>
<dbReference type="PANTHER" id="PTHR43107">
    <property type="entry name" value="LONG-CHAIN FATTY ACID TRANSPORT PROTEIN"/>
    <property type="match status" value="1"/>
</dbReference>
<dbReference type="SUPFAM" id="SSF56801">
    <property type="entry name" value="Acetyl-CoA synthetase-like"/>
    <property type="match status" value="1"/>
</dbReference>
<keyword evidence="2" id="KW-0436">Ligase</keyword>
<name>A0A072PA65_9EURO</name>
<dbReference type="GO" id="GO:0005886">
    <property type="term" value="C:plasma membrane"/>
    <property type="evidence" value="ECO:0007669"/>
    <property type="project" value="TreeGrafter"/>
</dbReference>
<dbReference type="InterPro" id="IPR000873">
    <property type="entry name" value="AMP-dep_synth/lig_dom"/>
</dbReference>
<organism evidence="6 7">
    <name type="scientific">Exophiala aquamarina CBS 119918</name>
    <dbReference type="NCBI Taxonomy" id="1182545"/>
    <lineage>
        <taxon>Eukaryota</taxon>
        <taxon>Fungi</taxon>
        <taxon>Dikarya</taxon>
        <taxon>Ascomycota</taxon>
        <taxon>Pezizomycotina</taxon>
        <taxon>Eurotiomycetes</taxon>
        <taxon>Chaetothyriomycetidae</taxon>
        <taxon>Chaetothyriales</taxon>
        <taxon>Herpotrichiellaceae</taxon>
        <taxon>Exophiala</taxon>
    </lineage>
</organism>
<dbReference type="GO" id="GO:0044539">
    <property type="term" value="P:long-chain fatty acid import into cell"/>
    <property type="evidence" value="ECO:0007669"/>
    <property type="project" value="TreeGrafter"/>
</dbReference>
<evidence type="ECO:0000256" key="3">
    <source>
        <dbReference type="ARBA" id="ARBA00022741"/>
    </source>
</evidence>
<dbReference type="GeneID" id="25282103"/>
<evidence type="ECO:0000259" key="5">
    <source>
        <dbReference type="Pfam" id="PF00501"/>
    </source>
</evidence>
<evidence type="ECO:0000256" key="1">
    <source>
        <dbReference type="ARBA" id="ARBA00006432"/>
    </source>
</evidence>
<evidence type="ECO:0000256" key="2">
    <source>
        <dbReference type="ARBA" id="ARBA00022598"/>
    </source>
</evidence>
<evidence type="ECO:0000256" key="4">
    <source>
        <dbReference type="ARBA" id="ARBA00022840"/>
    </source>
</evidence>
<dbReference type="Pfam" id="PF00501">
    <property type="entry name" value="AMP-binding"/>
    <property type="match status" value="1"/>
</dbReference>
<comment type="similarity">
    <text evidence="1">Belongs to the ATP-dependent AMP-binding enzyme family.</text>
</comment>
<dbReference type="EMBL" id="AMGV01000005">
    <property type="protein sequence ID" value="KEF56999.1"/>
    <property type="molecule type" value="Genomic_DNA"/>
</dbReference>
<accession>A0A072PA65</accession>
<dbReference type="GO" id="GO:0004467">
    <property type="term" value="F:long-chain fatty acid-CoA ligase activity"/>
    <property type="evidence" value="ECO:0007669"/>
    <property type="project" value="TreeGrafter"/>
</dbReference>
<dbReference type="PROSITE" id="PS00455">
    <property type="entry name" value="AMP_BINDING"/>
    <property type="match status" value="1"/>
</dbReference>
<dbReference type="GO" id="GO:0005324">
    <property type="term" value="F:long-chain fatty acid transmembrane transporter activity"/>
    <property type="evidence" value="ECO:0007669"/>
    <property type="project" value="TreeGrafter"/>
</dbReference>
<dbReference type="RefSeq" id="XP_013259589.1">
    <property type="nucleotide sequence ID" value="XM_013404135.1"/>
</dbReference>
<sequence>MMRNSVDMVNIWLATNRLGAVWVLINIELKSLTLEHVVRAADARVAIVDLEFTSKFGRAQADRIQHVFVTNDGGSGGLSALYRLRTPVTTSMAVLPSTTAAFLCTSGTTGKSKPCILYHQYFILQASALVETFGLHGGDVLYCPFPLFHADATALTTVPAILLGAVAAISRRFSVSKFWDEIRQTNATVYDFMGATLALMYKQTPTHRDREHKVRLAWRVPIPSFAAIMNKGSVIRCTPCMAVLSQVCLSCNRARGWVAHVGRYVLDTSSA</sequence>
<dbReference type="InterPro" id="IPR020845">
    <property type="entry name" value="AMP-binding_CS"/>
</dbReference>
<evidence type="ECO:0000313" key="7">
    <source>
        <dbReference type="Proteomes" id="UP000027920"/>
    </source>
</evidence>
<keyword evidence="7" id="KW-1185">Reference proteome</keyword>
<keyword evidence="3" id="KW-0547">Nucleotide-binding</keyword>
<dbReference type="VEuPathDB" id="FungiDB:A1O9_07189"/>
<proteinExistence type="inferred from homology"/>
<evidence type="ECO:0000313" key="6">
    <source>
        <dbReference type="EMBL" id="KEF56999.1"/>
    </source>
</evidence>
<dbReference type="PANTHER" id="PTHR43107:SF15">
    <property type="entry name" value="FATTY ACID TRANSPORT PROTEIN 3, ISOFORM A"/>
    <property type="match status" value="1"/>
</dbReference>
<dbReference type="GO" id="GO:0005524">
    <property type="term" value="F:ATP binding"/>
    <property type="evidence" value="ECO:0007669"/>
    <property type="project" value="UniProtKB-KW"/>
</dbReference>
<feature type="domain" description="AMP-dependent synthetase/ligase" evidence="5">
    <location>
        <begin position="1"/>
        <end position="216"/>
    </location>
</feature>
<dbReference type="Proteomes" id="UP000027920">
    <property type="component" value="Unassembled WGS sequence"/>
</dbReference>
<reference evidence="6 7" key="1">
    <citation type="submission" date="2013-03" db="EMBL/GenBank/DDBJ databases">
        <title>The Genome Sequence of Exophiala aquamarina CBS 119918.</title>
        <authorList>
            <consortium name="The Broad Institute Genomics Platform"/>
            <person name="Cuomo C."/>
            <person name="de Hoog S."/>
            <person name="Gorbushina A."/>
            <person name="Walker B."/>
            <person name="Young S.K."/>
            <person name="Zeng Q."/>
            <person name="Gargeya S."/>
            <person name="Fitzgerald M."/>
            <person name="Haas B."/>
            <person name="Abouelleil A."/>
            <person name="Allen A.W."/>
            <person name="Alvarado L."/>
            <person name="Arachchi H.M."/>
            <person name="Berlin A.M."/>
            <person name="Chapman S.B."/>
            <person name="Gainer-Dewar J."/>
            <person name="Goldberg J."/>
            <person name="Griggs A."/>
            <person name="Gujja S."/>
            <person name="Hansen M."/>
            <person name="Howarth C."/>
            <person name="Imamovic A."/>
            <person name="Ireland A."/>
            <person name="Larimer J."/>
            <person name="McCowan C."/>
            <person name="Murphy C."/>
            <person name="Pearson M."/>
            <person name="Poon T.W."/>
            <person name="Priest M."/>
            <person name="Roberts A."/>
            <person name="Saif S."/>
            <person name="Shea T."/>
            <person name="Sisk P."/>
            <person name="Sykes S."/>
            <person name="Wortman J."/>
            <person name="Nusbaum C."/>
            <person name="Birren B."/>
        </authorList>
    </citation>
    <scope>NUCLEOTIDE SEQUENCE [LARGE SCALE GENOMIC DNA]</scope>
    <source>
        <strain evidence="6 7">CBS 119918</strain>
    </source>
</reference>
<dbReference type="OrthoDB" id="10253869at2759"/>
<dbReference type="HOGENOM" id="CLU_1026848_0_0_1"/>
<gene>
    <name evidence="6" type="ORF">A1O9_07189</name>
</gene>
<protein>
    <recommendedName>
        <fullName evidence="5">AMP-dependent synthetase/ligase domain-containing protein</fullName>
    </recommendedName>
</protein>
<comment type="caution">
    <text evidence="6">The sequence shown here is derived from an EMBL/GenBank/DDBJ whole genome shotgun (WGS) entry which is preliminary data.</text>
</comment>
<dbReference type="STRING" id="1182545.A0A072PA65"/>
<dbReference type="Gene3D" id="3.40.50.980">
    <property type="match status" value="2"/>
</dbReference>